<evidence type="ECO:0000313" key="2">
    <source>
        <dbReference type="Proteomes" id="UP001153069"/>
    </source>
</evidence>
<protein>
    <submittedName>
        <fullName evidence="1">Uncharacterized protein</fullName>
    </submittedName>
</protein>
<accession>A0A9N8HI31</accession>
<dbReference type="AlphaFoldDB" id="A0A9N8HI31"/>
<reference evidence="1" key="1">
    <citation type="submission" date="2020-06" db="EMBL/GenBank/DDBJ databases">
        <authorList>
            <consortium name="Plant Systems Biology data submission"/>
        </authorList>
    </citation>
    <scope>NUCLEOTIDE SEQUENCE</scope>
    <source>
        <strain evidence="1">D6</strain>
    </source>
</reference>
<dbReference type="EMBL" id="CAICTM010000568">
    <property type="protein sequence ID" value="CAB9513055.1"/>
    <property type="molecule type" value="Genomic_DNA"/>
</dbReference>
<proteinExistence type="predicted"/>
<organism evidence="1 2">
    <name type="scientific">Seminavis robusta</name>
    <dbReference type="NCBI Taxonomy" id="568900"/>
    <lineage>
        <taxon>Eukaryota</taxon>
        <taxon>Sar</taxon>
        <taxon>Stramenopiles</taxon>
        <taxon>Ochrophyta</taxon>
        <taxon>Bacillariophyta</taxon>
        <taxon>Bacillariophyceae</taxon>
        <taxon>Bacillariophycidae</taxon>
        <taxon>Naviculales</taxon>
        <taxon>Naviculaceae</taxon>
        <taxon>Seminavis</taxon>
    </lineage>
</organism>
<dbReference type="Proteomes" id="UP001153069">
    <property type="component" value="Unassembled WGS sequence"/>
</dbReference>
<name>A0A9N8HI31_9STRA</name>
<sequence length="165" mass="17541">MSFFFSIAQSVEIPWAIIFTKVLKHFQMTPQSSRGTGILMPEATIIMYPFQHTQVPLSCSINGGQAAPTAAILPSPFQDSQMATSCSPGTNSASPGAAVFSCPHSTARCPPFAAMSQVDSSREQTMICGLALWPTGGSSGAFPRFPLPSVLTSSHASNRKDEIEK</sequence>
<evidence type="ECO:0000313" key="1">
    <source>
        <dbReference type="EMBL" id="CAB9513055.1"/>
    </source>
</evidence>
<keyword evidence="2" id="KW-1185">Reference proteome</keyword>
<comment type="caution">
    <text evidence="1">The sequence shown here is derived from an EMBL/GenBank/DDBJ whole genome shotgun (WGS) entry which is preliminary data.</text>
</comment>
<gene>
    <name evidence="1" type="ORF">SEMRO_569_G168250.1</name>
</gene>